<keyword evidence="4" id="KW-0540">Nuclease</keyword>
<keyword evidence="10" id="KW-1185">Reference proteome</keyword>
<feature type="domain" description="DDE Tnp4" evidence="8">
    <location>
        <begin position="190"/>
        <end position="355"/>
    </location>
</feature>
<dbReference type="InterPro" id="IPR045249">
    <property type="entry name" value="HARBI1-like"/>
</dbReference>
<dbReference type="InterPro" id="IPR027806">
    <property type="entry name" value="HARBI1_dom"/>
</dbReference>
<dbReference type="GO" id="GO:0016787">
    <property type="term" value="F:hydrolase activity"/>
    <property type="evidence" value="ECO:0007669"/>
    <property type="project" value="UniProtKB-KW"/>
</dbReference>
<accession>A0A158QXQ6</accession>
<organism evidence="11">
    <name type="scientific">Nippostrongylus brasiliensis</name>
    <name type="common">Rat hookworm</name>
    <dbReference type="NCBI Taxonomy" id="27835"/>
    <lineage>
        <taxon>Eukaryota</taxon>
        <taxon>Metazoa</taxon>
        <taxon>Ecdysozoa</taxon>
        <taxon>Nematoda</taxon>
        <taxon>Chromadorea</taxon>
        <taxon>Rhabditida</taxon>
        <taxon>Rhabditina</taxon>
        <taxon>Rhabditomorpha</taxon>
        <taxon>Strongyloidea</taxon>
        <taxon>Heligmosomidae</taxon>
        <taxon>Nippostrongylus</taxon>
    </lineage>
</organism>
<gene>
    <name evidence="9" type="ORF">NBR_LOCUS7236</name>
</gene>
<comment type="subcellular location">
    <subcellularLocation>
        <location evidence="2">Nucleus</location>
    </subcellularLocation>
</comment>
<dbReference type="PANTHER" id="PTHR22930:SF269">
    <property type="entry name" value="NUCLEASE HARBI1-LIKE PROTEIN"/>
    <property type="match status" value="1"/>
</dbReference>
<evidence type="ECO:0000256" key="1">
    <source>
        <dbReference type="ARBA" id="ARBA00001968"/>
    </source>
</evidence>
<reference evidence="11" key="1">
    <citation type="submission" date="2016-04" db="UniProtKB">
        <authorList>
            <consortium name="WormBaseParasite"/>
        </authorList>
    </citation>
    <scope>IDENTIFICATION</scope>
</reference>
<evidence type="ECO:0000313" key="10">
    <source>
        <dbReference type="Proteomes" id="UP000271162"/>
    </source>
</evidence>
<dbReference type="OMA" id="EGNMEFP"/>
<dbReference type="Pfam" id="PF13359">
    <property type="entry name" value="DDE_Tnp_4"/>
    <property type="match status" value="1"/>
</dbReference>
<reference evidence="9 10" key="2">
    <citation type="submission" date="2018-11" db="EMBL/GenBank/DDBJ databases">
        <authorList>
            <consortium name="Pathogen Informatics"/>
        </authorList>
    </citation>
    <scope>NUCLEOTIDE SEQUENCE [LARGE SCALE GENOMIC DNA]</scope>
</reference>
<evidence type="ECO:0000256" key="3">
    <source>
        <dbReference type="ARBA" id="ARBA00006958"/>
    </source>
</evidence>
<evidence type="ECO:0000256" key="7">
    <source>
        <dbReference type="ARBA" id="ARBA00023242"/>
    </source>
</evidence>
<name>A0A158QXQ6_NIPBR</name>
<dbReference type="WBParaSite" id="NBR_0000723501-mRNA-1">
    <property type="protein sequence ID" value="NBR_0000723501-mRNA-1"/>
    <property type="gene ID" value="NBR_0000723501"/>
</dbReference>
<comment type="cofactor">
    <cofactor evidence="1">
        <name>a divalent metal cation</name>
        <dbReference type="ChEBI" id="CHEBI:60240"/>
    </cofactor>
</comment>
<evidence type="ECO:0000256" key="2">
    <source>
        <dbReference type="ARBA" id="ARBA00004123"/>
    </source>
</evidence>
<evidence type="ECO:0000256" key="5">
    <source>
        <dbReference type="ARBA" id="ARBA00022723"/>
    </source>
</evidence>
<dbReference type="AlphaFoldDB" id="A0A158QXQ6"/>
<keyword evidence="7" id="KW-0539">Nucleus</keyword>
<evidence type="ECO:0000256" key="4">
    <source>
        <dbReference type="ARBA" id="ARBA00022722"/>
    </source>
</evidence>
<evidence type="ECO:0000259" key="8">
    <source>
        <dbReference type="Pfam" id="PF13359"/>
    </source>
</evidence>
<dbReference type="GO" id="GO:0046872">
    <property type="term" value="F:metal ion binding"/>
    <property type="evidence" value="ECO:0007669"/>
    <property type="project" value="UniProtKB-KW"/>
</dbReference>
<dbReference type="STRING" id="27835.A0A158QXQ6"/>
<evidence type="ECO:0000313" key="11">
    <source>
        <dbReference type="WBParaSite" id="NBR_0000723501-mRNA-1"/>
    </source>
</evidence>
<proteinExistence type="inferred from homology"/>
<dbReference type="GO" id="GO:0004518">
    <property type="term" value="F:nuclease activity"/>
    <property type="evidence" value="ECO:0007669"/>
    <property type="project" value="UniProtKB-KW"/>
</dbReference>
<dbReference type="Proteomes" id="UP000271162">
    <property type="component" value="Unassembled WGS sequence"/>
</dbReference>
<evidence type="ECO:0000313" key="9">
    <source>
        <dbReference type="EMBL" id="VDL70825.1"/>
    </source>
</evidence>
<comment type="similarity">
    <text evidence="3">Belongs to the HARBI1 family.</text>
</comment>
<keyword evidence="6" id="KW-0378">Hydrolase</keyword>
<keyword evidence="5" id="KW-0479">Metal-binding</keyword>
<sequence>MSSGEAKRKKEEPLVVSNPREVLAMLDCIDSMVEVLAYMNDSRRKRRTYVRPEHVPFLETRFRDFDEYLSSQTPEAFLQYTRLSPEEFEELFDHLGGRLHHASTHAAPIGARQRMCVYLRFVGNGFNFTTLSEEFSCGKATVSAIVSEVIEAIIEGETHNAFPPITRSYLEEVAVKAQEKFDYPHAVGFLDGRHVAIKRPYGAIETFMNYKNFQSLVLIAVCDVDNRFLLFDVGQPGQLGDTSIFQSSSIKTFFDECDDVFPETRDLGDVGPVPYHILTDDGFGQGGARYIEPFPAQFADTGSKRRFNAKHGEARKVIDTTFDILQRRFAVLQKPMQLEPTRAGRLITSLLILHNIVAWREDVAAYVEKFPPITESLVPLQPISQSDGPEEARLTRERIVQHYDNLYGVVV</sequence>
<protein>
    <submittedName>
        <fullName evidence="11">DDE Tnp4 domain-containing protein</fullName>
    </submittedName>
</protein>
<evidence type="ECO:0000256" key="6">
    <source>
        <dbReference type="ARBA" id="ARBA00022801"/>
    </source>
</evidence>
<dbReference type="EMBL" id="UYSL01019871">
    <property type="protein sequence ID" value="VDL70825.1"/>
    <property type="molecule type" value="Genomic_DNA"/>
</dbReference>
<dbReference type="PANTHER" id="PTHR22930">
    <property type="match status" value="1"/>
</dbReference>
<dbReference type="GO" id="GO:0005634">
    <property type="term" value="C:nucleus"/>
    <property type="evidence" value="ECO:0007669"/>
    <property type="project" value="UniProtKB-SubCell"/>
</dbReference>